<feature type="transmembrane region" description="Helical" evidence="2">
    <location>
        <begin position="65"/>
        <end position="88"/>
    </location>
</feature>
<name>C6K3N3_9TRYP</name>
<proteinExistence type="predicted"/>
<evidence type="ECO:0000313" key="3">
    <source>
        <dbReference type="EMBL" id="ACS87822.1"/>
    </source>
</evidence>
<organism evidence="3">
    <name type="scientific">Angomonas deanei</name>
    <dbReference type="NCBI Taxonomy" id="59799"/>
    <lineage>
        <taxon>Eukaryota</taxon>
        <taxon>Discoba</taxon>
        <taxon>Euglenozoa</taxon>
        <taxon>Kinetoplastea</taxon>
        <taxon>Metakinetoplastina</taxon>
        <taxon>Trypanosomatida</taxon>
        <taxon>Trypanosomatidae</taxon>
        <taxon>Strigomonadinae</taxon>
        <taxon>Angomonas</taxon>
    </lineage>
</organism>
<keyword evidence="2" id="KW-0812">Transmembrane</keyword>
<dbReference type="EMBL" id="GQ153663">
    <property type="protein sequence ID" value="ACS87822.1"/>
    <property type="molecule type" value="Genomic_DNA"/>
</dbReference>
<keyword evidence="2" id="KW-1133">Transmembrane helix</keyword>
<keyword evidence="3" id="KW-0808">Transferase</keyword>
<dbReference type="GO" id="GO:0016740">
    <property type="term" value="F:transferase activity"/>
    <property type="evidence" value="ECO:0007669"/>
    <property type="project" value="UniProtKB-KW"/>
</dbReference>
<evidence type="ECO:0000256" key="2">
    <source>
        <dbReference type="SAM" id="Phobius"/>
    </source>
</evidence>
<reference evidence="3" key="1">
    <citation type="submission" date="2009-05" db="EMBL/GenBank/DDBJ databases">
        <title>The evolution of amastin surface glycoproteins in trypanosomatid parasites.</title>
        <authorList>
            <person name="Jackson A.P."/>
        </authorList>
    </citation>
    <scope>NUCLEOTIDE SEQUENCE</scope>
    <source>
        <strain evidence="3">ATCC 30255</strain>
    </source>
</reference>
<accession>C6K3N3</accession>
<gene>
    <name evidence="3" type="ORF">CDFL5P16_08</name>
</gene>
<protein>
    <submittedName>
        <fullName evidence="3">Putative phosphoglycan beta 1,2 arabinosyltransferase</fullName>
    </submittedName>
</protein>
<sequence>MLETNSLVQHRNNAGVADTHQPPPAYPSSPTDRPYTATKQRGSLWWSVMRMAATLRRHARRRTRWVVLLATAALLGLLLALLLLSLLLHPMKLFKEQLYGLHSLQRALFFEDEVHINASASQPARAHSGVCALCADGTILFRAERNDADRVQGQREETMSVAHETVVCFESIEDRNRGPNRLGQAPPSPLHDAHDCIARLHNLGLLAPPRSTTVAVYNASCEKLQVSLRVLEDSRVALPTQFGAVVAQLQRSSTDSSVVELATPRLTVWPETHAFVGTSTAARNGSRATPLYIRTAAVAATDVDSDVARPSAFVVDEVQHQIVVKFASSPGGERKEKDMEADELHCPLHFLTLRLGRFGRHHNQLQEILNGVALATELNRTFILPPFVPALYTGYLKMDTEIFYGWNTLRQHGRYCVLTYAEARPLLRSVYAEGNHNQQQQQQQQPRRQGRSMSMERVHFVLDAEVQLQWDALTPAERELRTWGYLPRLPSTKENASIVEYDAEEWFACGVRKTRSGAALLTTGESSTALLFSEARGPTTLTAHDLLNFNNGTTWEKYYTGVQMIVARHGGHTRRRLDGNRSFLFNQPDLVVLSSATAFHVRPRLPVMTRLLGLLRPSPYITSEVGRYYRLWARQYKWPPYTNARRTFDDCLQPSRLRGVVGIHVRRRELTCRDEAEHASQTLIPLTQGRYVLEGTGRHDTFTGTAPVTTTVARLANDCVWNVRSVVHLFRQYAAWLTTERRRTAVGEAEHYTSYMAYDEQAGPIGQEMEVALQRSYQPRADELLADGMRPSFTAVYDRRSRVDFREVYDRAVERVTAPAVQDAANTTAVEAANAWKMDRLIELLYPIAELEVMGLTFDFFMLSNTEVFRGNAISSVSINVCLRRWGRGLPCHGVMVGYYESMYKGFL</sequence>
<evidence type="ECO:0000256" key="1">
    <source>
        <dbReference type="SAM" id="MobiDB-lite"/>
    </source>
</evidence>
<feature type="region of interest" description="Disordered" evidence="1">
    <location>
        <begin position="12"/>
        <end position="37"/>
    </location>
</feature>
<keyword evidence="2" id="KW-0472">Membrane</keyword>
<dbReference type="AlphaFoldDB" id="C6K3N3"/>